<organism evidence="2 3">
    <name type="scientific">Rhodanobacter soli</name>
    <dbReference type="NCBI Taxonomy" id="590609"/>
    <lineage>
        <taxon>Bacteria</taxon>
        <taxon>Pseudomonadati</taxon>
        <taxon>Pseudomonadota</taxon>
        <taxon>Gammaproteobacteria</taxon>
        <taxon>Lysobacterales</taxon>
        <taxon>Rhodanobacteraceae</taxon>
        <taxon>Rhodanobacter</taxon>
    </lineage>
</organism>
<gene>
    <name evidence="2" type="ORF">ABIE04_002871</name>
</gene>
<dbReference type="InterPro" id="IPR001296">
    <property type="entry name" value="Glyco_trans_1"/>
</dbReference>
<evidence type="ECO:0000259" key="1">
    <source>
        <dbReference type="Pfam" id="PF00534"/>
    </source>
</evidence>
<feature type="domain" description="Glycosyl transferase family 1" evidence="1">
    <location>
        <begin position="267"/>
        <end position="344"/>
    </location>
</feature>
<dbReference type="Pfam" id="PF00534">
    <property type="entry name" value="Glycos_transf_1"/>
    <property type="match status" value="1"/>
</dbReference>
<dbReference type="EMBL" id="JBEPSD010000003">
    <property type="protein sequence ID" value="MET4570492.1"/>
    <property type="molecule type" value="Genomic_DNA"/>
</dbReference>
<keyword evidence="3" id="KW-1185">Reference proteome</keyword>
<accession>A0ABV2PZW5</accession>
<name>A0ABV2PZW5_9GAMM</name>
<dbReference type="Proteomes" id="UP001549251">
    <property type="component" value="Unassembled WGS sequence"/>
</dbReference>
<protein>
    <submittedName>
        <fullName evidence="2">Glycosyltransferase involved in cell wall biosynthesis</fullName>
    </submittedName>
</protein>
<evidence type="ECO:0000313" key="2">
    <source>
        <dbReference type="EMBL" id="MET4570492.1"/>
    </source>
</evidence>
<evidence type="ECO:0000313" key="3">
    <source>
        <dbReference type="Proteomes" id="UP001549251"/>
    </source>
</evidence>
<dbReference type="CDD" id="cd03801">
    <property type="entry name" value="GT4_PimA-like"/>
    <property type="match status" value="1"/>
</dbReference>
<comment type="caution">
    <text evidence="2">The sequence shown here is derived from an EMBL/GenBank/DDBJ whole genome shotgun (WGS) entry which is preliminary data.</text>
</comment>
<dbReference type="Gene3D" id="3.40.50.2000">
    <property type="entry name" value="Glycogen Phosphorylase B"/>
    <property type="match status" value="2"/>
</dbReference>
<dbReference type="PANTHER" id="PTHR12526">
    <property type="entry name" value="GLYCOSYLTRANSFERASE"/>
    <property type="match status" value="1"/>
</dbReference>
<dbReference type="SUPFAM" id="SSF53756">
    <property type="entry name" value="UDP-Glycosyltransferase/glycogen phosphorylase"/>
    <property type="match status" value="1"/>
</dbReference>
<dbReference type="RefSeq" id="WP_354551582.1">
    <property type="nucleotide sequence ID" value="NZ_JBEPSD010000003.1"/>
</dbReference>
<proteinExistence type="predicted"/>
<sequence>MRVFLVSTMYPRDAAGWRGVFIRNMVYALARAPSIELAVWAPPGELPEGVIKASTPAEAQWLGKLVDLGGISHMMRSGGIRALLAPIKLLLLLAAAYRRHPDTDIYHVNWLQSALPLPRDGKPALITVLGNDLRLLRLPFMRFLLRRMTQGRKVAICPNAEWMRDPLQHAFGDVAEICPVSFGIDPVWYAIGRTQVANHPKRWIVVARLTTDKLGPLFDWSYPLFRDGSRELHLFGPMEQDIDVPDWVHYHGPAAPAQLAEEWFPHACGLVTLSRHAEGRPQVMLEAMAAGLPIIASRMPAHATVVVDGETGLLCDSEETYGKALGMLEDEATNRRFGEAARHRVTEELGTWDDCANRYRRIYTRLLEGRKDD</sequence>
<reference evidence="2 3" key="1">
    <citation type="submission" date="2024-06" db="EMBL/GenBank/DDBJ databases">
        <title>Sorghum-associated microbial communities from plants grown in Nebraska, USA.</title>
        <authorList>
            <person name="Schachtman D."/>
        </authorList>
    </citation>
    <scope>NUCLEOTIDE SEQUENCE [LARGE SCALE GENOMIC DNA]</scope>
    <source>
        <strain evidence="2 3">1757</strain>
    </source>
</reference>